<dbReference type="AlphaFoldDB" id="A0A8X6FGI1"/>
<dbReference type="Proteomes" id="UP000887116">
    <property type="component" value="Unassembled WGS sequence"/>
</dbReference>
<evidence type="ECO:0000313" key="2">
    <source>
        <dbReference type="Proteomes" id="UP000887116"/>
    </source>
</evidence>
<dbReference type="EMBL" id="BMAO01022162">
    <property type="protein sequence ID" value="GFQ79960.1"/>
    <property type="molecule type" value="Genomic_DNA"/>
</dbReference>
<keyword evidence="2" id="KW-1185">Reference proteome</keyword>
<comment type="caution">
    <text evidence="1">The sequence shown here is derived from an EMBL/GenBank/DDBJ whole genome shotgun (WGS) entry which is preliminary data.</text>
</comment>
<sequence length="169" mass="18935">MGKDTKIITAKSLPAINEQQNPSSAEDLDLNDFAKFQRRMKFCAKLFKELKSRFRKEHLGLFSQKCSKPISHKIKVAEIVLVENPNKKRLLPVEIQPEELPIAAVGMEKVPEPSTLSEVPVAYTDQEVNPELTEVTPAMDSYMEVAQLTTIEKLIAGSKQRENNDGGIV</sequence>
<protein>
    <submittedName>
        <fullName evidence="1">Uncharacterized protein</fullName>
    </submittedName>
</protein>
<dbReference type="OrthoDB" id="6423385at2759"/>
<name>A0A8X6FGI1_TRICU</name>
<accession>A0A8X6FGI1</accession>
<proteinExistence type="predicted"/>
<reference evidence="1" key="1">
    <citation type="submission" date="2020-07" db="EMBL/GenBank/DDBJ databases">
        <title>Multicomponent nature underlies the extraordinary mechanical properties of spider dragline silk.</title>
        <authorList>
            <person name="Kono N."/>
            <person name="Nakamura H."/>
            <person name="Mori M."/>
            <person name="Yoshida Y."/>
            <person name="Ohtoshi R."/>
            <person name="Malay A.D."/>
            <person name="Moran D.A.P."/>
            <person name="Tomita M."/>
            <person name="Numata K."/>
            <person name="Arakawa K."/>
        </authorList>
    </citation>
    <scope>NUCLEOTIDE SEQUENCE</scope>
</reference>
<evidence type="ECO:0000313" key="1">
    <source>
        <dbReference type="EMBL" id="GFQ79960.1"/>
    </source>
</evidence>
<gene>
    <name evidence="1" type="ORF">TNCT_591721</name>
</gene>
<organism evidence="1 2">
    <name type="scientific">Trichonephila clavata</name>
    <name type="common">Joro spider</name>
    <name type="synonym">Nephila clavata</name>
    <dbReference type="NCBI Taxonomy" id="2740835"/>
    <lineage>
        <taxon>Eukaryota</taxon>
        <taxon>Metazoa</taxon>
        <taxon>Ecdysozoa</taxon>
        <taxon>Arthropoda</taxon>
        <taxon>Chelicerata</taxon>
        <taxon>Arachnida</taxon>
        <taxon>Araneae</taxon>
        <taxon>Araneomorphae</taxon>
        <taxon>Entelegynae</taxon>
        <taxon>Araneoidea</taxon>
        <taxon>Nephilidae</taxon>
        <taxon>Trichonephila</taxon>
    </lineage>
</organism>